<gene>
    <name evidence="8" type="ORF">GZ085_05075</name>
</gene>
<keyword evidence="6 7" id="KW-0472">Membrane</keyword>
<comment type="similarity">
    <text evidence="2">Belongs to the DoxX family.</text>
</comment>
<dbReference type="AlphaFoldDB" id="A0A7C9NSI2"/>
<keyword evidence="4 7" id="KW-0812">Transmembrane</keyword>
<accession>A0A7C9NSI2</accession>
<name>A0A7C9NSI2_9PROT</name>
<dbReference type="PANTHER" id="PTHR33452:SF7">
    <property type="entry name" value="DOXX FAMILY PROTEIN"/>
    <property type="match status" value="1"/>
</dbReference>
<evidence type="ECO:0000313" key="9">
    <source>
        <dbReference type="Proteomes" id="UP000483432"/>
    </source>
</evidence>
<evidence type="ECO:0000313" key="8">
    <source>
        <dbReference type="EMBL" id="NDP47761.1"/>
    </source>
</evidence>
<proteinExistence type="inferred from homology"/>
<dbReference type="Pfam" id="PF07681">
    <property type="entry name" value="DoxX"/>
    <property type="match status" value="1"/>
</dbReference>
<evidence type="ECO:0000256" key="5">
    <source>
        <dbReference type="ARBA" id="ARBA00022989"/>
    </source>
</evidence>
<evidence type="ECO:0000256" key="6">
    <source>
        <dbReference type="ARBA" id="ARBA00023136"/>
    </source>
</evidence>
<sequence>MNAIVNSYTRLTTRLDQAGSCLGLLGIRLLLAWEFWEAGIQKFTGENWFINVQEDFPFPFNIVPVEISWFLATWSELLGAVALVIGLGTRFFSVSLIILTIVAWVSVHSGNGYNVCDNGYKLPLMYLVMFVPLLLSGPGKLSLDHWLARRFMAN</sequence>
<dbReference type="PANTHER" id="PTHR33452">
    <property type="entry name" value="OXIDOREDUCTASE CATD-RELATED"/>
    <property type="match status" value="1"/>
</dbReference>
<keyword evidence="3" id="KW-1003">Cell membrane</keyword>
<comment type="subcellular location">
    <subcellularLocation>
        <location evidence="1">Cell membrane</location>
        <topology evidence="1">Multi-pass membrane protein</topology>
    </subcellularLocation>
</comment>
<feature type="transmembrane region" description="Helical" evidence="7">
    <location>
        <begin position="77"/>
        <end position="104"/>
    </location>
</feature>
<dbReference type="InterPro" id="IPR032808">
    <property type="entry name" value="DoxX"/>
</dbReference>
<dbReference type="Proteomes" id="UP000483432">
    <property type="component" value="Unassembled WGS sequence"/>
</dbReference>
<evidence type="ECO:0000256" key="4">
    <source>
        <dbReference type="ARBA" id="ARBA00022692"/>
    </source>
</evidence>
<dbReference type="GO" id="GO:0005886">
    <property type="term" value="C:plasma membrane"/>
    <property type="evidence" value="ECO:0007669"/>
    <property type="project" value="UniProtKB-SubCell"/>
</dbReference>
<evidence type="ECO:0000256" key="1">
    <source>
        <dbReference type="ARBA" id="ARBA00004651"/>
    </source>
</evidence>
<protein>
    <submittedName>
        <fullName evidence="8">DoxX family protein</fullName>
    </submittedName>
</protein>
<reference evidence="8 9" key="1">
    <citation type="submission" date="2019-09" db="EMBL/GenBank/DDBJ databases">
        <title>H2 Metabolism Revealed by Metagenomic Analysis in Subglacial Sediment of East Antarctica.</title>
        <authorList>
            <person name="Yang Z."/>
            <person name="Zhang Y."/>
            <person name="Lv Y."/>
            <person name="Yan W."/>
            <person name="Xiao X."/>
            <person name="Sun B."/>
            <person name="Ma H."/>
        </authorList>
    </citation>
    <scope>NUCLEOTIDE SEQUENCE [LARGE SCALE GENOMIC DNA]</scope>
    <source>
        <strain evidence="8">Bin2_2</strain>
    </source>
</reference>
<dbReference type="EMBL" id="JAAFGW010000054">
    <property type="protein sequence ID" value="NDP47761.1"/>
    <property type="molecule type" value="Genomic_DNA"/>
</dbReference>
<organism evidence="8 9">
    <name type="scientific">Sulfuriferula multivorans</name>
    <dbReference type="NCBI Taxonomy" id="1559896"/>
    <lineage>
        <taxon>Bacteria</taxon>
        <taxon>Pseudomonadati</taxon>
        <taxon>Pseudomonadota</taxon>
        <taxon>Betaproteobacteria</taxon>
        <taxon>Nitrosomonadales</taxon>
        <taxon>Sulfuricellaceae</taxon>
        <taxon>Sulfuriferula</taxon>
    </lineage>
</organism>
<comment type="caution">
    <text evidence="8">The sequence shown here is derived from an EMBL/GenBank/DDBJ whole genome shotgun (WGS) entry which is preliminary data.</text>
</comment>
<dbReference type="InterPro" id="IPR051907">
    <property type="entry name" value="DoxX-like_oxidoreductase"/>
</dbReference>
<feature type="transmembrane region" description="Helical" evidence="7">
    <location>
        <begin position="124"/>
        <end position="143"/>
    </location>
</feature>
<evidence type="ECO:0000256" key="7">
    <source>
        <dbReference type="SAM" id="Phobius"/>
    </source>
</evidence>
<evidence type="ECO:0000256" key="2">
    <source>
        <dbReference type="ARBA" id="ARBA00006679"/>
    </source>
</evidence>
<keyword evidence="5 7" id="KW-1133">Transmembrane helix</keyword>
<evidence type="ECO:0000256" key="3">
    <source>
        <dbReference type="ARBA" id="ARBA00022475"/>
    </source>
</evidence>